<gene>
    <name evidence="2" type="ORF">GGR28_003743</name>
</gene>
<reference evidence="2 3" key="1">
    <citation type="submission" date="2020-08" db="EMBL/GenBank/DDBJ databases">
        <title>Genomic Encyclopedia of Type Strains, Phase IV (KMG-IV): sequencing the most valuable type-strain genomes for metagenomic binning, comparative biology and taxonomic classification.</title>
        <authorList>
            <person name="Goeker M."/>
        </authorList>
    </citation>
    <scope>NUCLEOTIDE SEQUENCE [LARGE SCALE GENOMIC DNA]</scope>
    <source>
        <strain evidence="2 3">DSM 105137</strain>
    </source>
</reference>
<feature type="transmembrane region" description="Helical" evidence="1">
    <location>
        <begin position="135"/>
        <end position="160"/>
    </location>
</feature>
<feature type="transmembrane region" description="Helical" evidence="1">
    <location>
        <begin position="7"/>
        <end position="25"/>
    </location>
</feature>
<keyword evidence="1" id="KW-0812">Transmembrane</keyword>
<dbReference type="EMBL" id="JACIFF010000013">
    <property type="protein sequence ID" value="MBB4081096.1"/>
    <property type="molecule type" value="Genomic_DNA"/>
</dbReference>
<dbReference type="RefSeq" id="WP_183497323.1">
    <property type="nucleotide sequence ID" value="NZ_JACIFF010000013.1"/>
</dbReference>
<feature type="transmembrane region" description="Helical" evidence="1">
    <location>
        <begin position="166"/>
        <end position="187"/>
    </location>
</feature>
<dbReference type="Proteomes" id="UP000576209">
    <property type="component" value="Unassembled WGS sequence"/>
</dbReference>
<name>A0A840EJP4_9BACT</name>
<accession>A0A840EJP4</accession>
<keyword evidence="3" id="KW-1185">Reference proteome</keyword>
<organism evidence="2 3">
    <name type="scientific">Neolewinella aquimaris</name>
    <dbReference type="NCBI Taxonomy" id="1835722"/>
    <lineage>
        <taxon>Bacteria</taxon>
        <taxon>Pseudomonadati</taxon>
        <taxon>Bacteroidota</taxon>
        <taxon>Saprospiria</taxon>
        <taxon>Saprospirales</taxon>
        <taxon>Lewinellaceae</taxon>
        <taxon>Neolewinella</taxon>
    </lineage>
</organism>
<keyword evidence="1" id="KW-1133">Transmembrane helix</keyword>
<evidence type="ECO:0000256" key="1">
    <source>
        <dbReference type="SAM" id="Phobius"/>
    </source>
</evidence>
<evidence type="ECO:0000313" key="2">
    <source>
        <dbReference type="EMBL" id="MBB4081096.1"/>
    </source>
</evidence>
<proteinExistence type="predicted"/>
<evidence type="ECO:0000313" key="3">
    <source>
        <dbReference type="Proteomes" id="UP000576209"/>
    </source>
</evidence>
<comment type="caution">
    <text evidence="2">The sequence shown here is derived from an EMBL/GenBank/DDBJ whole genome shotgun (WGS) entry which is preliminary data.</text>
</comment>
<feature type="transmembrane region" description="Helical" evidence="1">
    <location>
        <begin position="45"/>
        <end position="65"/>
    </location>
</feature>
<keyword evidence="1" id="KW-0472">Membrane</keyword>
<sequence length="218" mass="25007">MTQSQQQSYRLFIPGVVVLLYVFALDKTLLTSYKIIENSIGDERTIVYSTYVIIASIIGAIYMIFKVRFAVWDMYLPVVQRHIIHRLLTFAGRKYDSLYFADIKNVKKVMNVFYQLIDNDNSLTTRSNTVRLNGLVWTSIMDLAVISLVVFGVVFTYGLVTLNSDFVLWSYFPSLIALLCLITLPVITNSHIEAGDKQLDYIGQHMKNELTIKLNEIL</sequence>
<dbReference type="AlphaFoldDB" id="A0A840EJP4"/>
<protein>
    <submittedName>
        <fullName evidence="2">Uncharacterized protein</fullName>
    </submittedName>
</protein>